<dbReference type="FunCoup" id="C4QYT5">
    <property type="interactions" value="36"/>
</dbReference>
<protein>
    <submittedName>
        <fullName evidence="2">Uncharacterized protein</fullName>
    </submittedName>
</protein>
<evidence type="ECO:0000313" key="2">
    <source>
        <dbReference type="EMBL" id="CAY68409.1"/>
    </source>
</evidence>
<dbReference type="SUPFAM" id="SSF54637">
    <property type="entry name" value="Thioesterase/thiol ester dehydrase-isomerase"/>
    <property type="match status" value="1"/>
</dbReference>
<evidence type="ECO:0000313" key="3">
    <source>
        <dbReference type="Proteomes" id="UP000000314"/>
    </source>
</evidence>
<dbReference type="EMBL" id="FN392319">
    <property type="protein sequence ID" value="CAY68409.1"/>
    <property type="molecule type" value="Genomic_DNA"/>
</dbReference>
<organism evidence="2 3">
    <name type="scientific">Komagataella phaffii (strain GS115 / ATCC 20864)</name>
    <name type="common">Yeast</name>
    <name type="synonym">Pichia pastoris</name>
    <dbReference type="NCBI Taxonomy" id="644223"/>
    <lineage>
        <taxon>Eukaryota</taxon>
        <taxon>Fungi</taxon>
        <taxon>Dikarya</taxon>
        <taxon>Ascomycota</taxon>
        <taxon>Saccharomycotina</taxon>
        <taxon>Pichiomycetes</taxon>
        <taxon>Pichiales</taxon>
        <taxon>Pichiaceae</taxon>
        <taxon>Komagataella</taxon>
    </lineage>
</organism>
<dbReference type="GeneID" id="8197684"/>
<dbReference type="AlphaFoldDB" id="C4QYT5"/>
<reference evidence="2 3" key="1">
    <citation type="journal article" date="2009" name="Nat. Biotechnol.">
        <title>Genome sequence of the recombinant protein production host Pichia pastoris.</title>
        <authorList>
            <person name="De Schutter K."/>
            <person name="Lin Y.C."/>
            <person name="Tiels P."/>
            <person name="Van Hecke A."/>
            <person name="Glinka S."/>
            <person name="Weber-Lehmann J."/>
            <person name="Rouze P."/>
            <person name="Van de Peer Y."/>
            <person name="Callewaert N."/>
        </authorList>
    </citation>
    <scope>NUCLEOTIDE SEQUENCE [LARGE SCALE GENOMIC DNA]</scope>
    <source>
        <strain evidence="3">GS115 / ATCC 20864</strain>
    </source>
</reference>
<dbReference type="KEGG" id="ppa:PAS_chr1-4_0553"/>
<proteinExistence type="inferred from homology"/>
<dbReference type="OrthoDB" id="265761at2759"/>
<dbReference type="Pfam" id="PF13279">
    <property type="entry name" value="4HBT_2"/>
    <property type="match status" value="1"/>
</dbReference>
<dbReference type="Gene3D" id="3.10.129.10">
    <property type="entry name" value="Hotdog Thioesterase"/>
    <property type="match status" value="1"/>
</dbReference>
<dbReference type="Proteomes" id="UP000000314">
    <property type="component" value="Chromosome 1"/>
</dbReference>
<dbReference type="RefSeq" id="XP_002490689.1">
    <property type="nucleotide sequence ID" value="XM_002490644.1"/>
</dbReference>
<dbReference type="OMA" id="FECDFYL"/>
<dbReference type="CDD" id="cd00586">
    <property type="entry name" value="4HBT"/>
    <property type="match status" value="1"/>
</dbReference>
<evidence type="ECO:0000256" key="1">
    <source>
        <dbReference type="ARBA" id="ARBA00038476"/>
    </source>
</evidence>
<dbReference type="InterPro" id="IPR051490">
    <property type="entry name" value="THEM6_lcsJ_thioesterase"/>
</dbReference>
<dbReference type="PANTHER" id="PTHR12475">
    <property type="match status" value="1"/>
</dbReference>
<keyword evidence="3" id="KW-1185">Reference proteome</keyword>
<dbReference type="InterPro" id="IPR029069">
    <property type="entry name" value="HotDog_dom_sf"/>
</dbReference>
<dbReference type="eggNOG" id="KOG4366">
    <property type="taxonomic scope" value="Eukaryota"/>
</dbReference>
<accession>C4QYT5</accession>
<name>C4QYT5_KOMPG</name>
<gene>
    <name evidence="2" type="ordered locus">PAS_chr1-4_0553</name>
</gene>
<dbReference type="InParanoid" id="C4QYT5"/>
<dbReference type="PANTHER" id="PTHR12475:SF4">
    <property type="entry name" value="PROTEIN THEM6"/>
    <property type="match status" value="1"/>
</dbReference>
<sequence>MSGLSILLKVLKWSVAVVALLSYKTVPFAYYFRFYSIVIKNLIFPYRRWIKEGNRKPHSELDVFHTTKISTFVSIFECDFYLHKSNSTYFEELDISRTNLMTTVFRDLFFKYQRDALGGSKKDSIFNWPYIPVATVSASFHRQLSPFEKYTIEDGILCWDNKWIFILSRFMNKSNKVCTTCVTKYVLKNGKRTIRPKDALTDIGLWNEKVQQISQSRLHLIESYVDQSELETLDLSH</sequence>
<comment type="similarity">
    <text evidence="1">Belongs to the lcsJ thioesterase family.</text>
</comment>
<dbReference type="HOGENOM" id="CLU_040660_3_0_1"/>